<dbReference type="AlphaFoldDB" id="A0A5T9Q1I9"/>
<evidence type="ECO:0000313" key="1">
    <source>
        <dbReference type="EMBL" id="EBO0847923.1"/>
    </source>
</evidence>
<gene>
    <name evidence="1" type="ORF">DRI59_25035</name>
</gene>
<protein>
    <submittedName>
        <fullName evidence="1">Uncharacterized protein</fullName>
    </submittedName>
</protein>
<proteinExistence type="predicted"/>
<organism evidence="1">
    <name type="scientific">Salmonella enterica</name>
    <name type="common">Salmonella choleraesuis</name>
    <dbReference type="NCBI Taxonomy" id="28901"/>
    <lineage>
        <taxon>Bacteria</taxon>
        <taxon>Pseudomonadati</taxon>
        <taxon>Pseudomonadota</taxon>
        <taxon>Gammaproteobacteria</taxon>
        <taxon>Enterobacterales</taxon>
        <taxon>Enterobacteriaceae</taxon>
        <taxon>Salmonella</taxon>
    </lineage>
</organism>
<dbReference type="EMBL" id="AAGBIR010000025">
    <property type="protein sequence ID" value="EBO0847923.1"/>
    <property type="molecule type" value="Genomic_DNA"/>
</dbReference>
<comment type="caution">
    <text evidence="1">The sequence shown here is derived from an EMBL/GenBank/DDBJ whole genome shotgun (WGS) entry which is preliminary data.</text>
</comment>
<reference evidence="1" key="1">
    <citation type="submission" date="2018-06" db="EMBL/GenBank/DDBJ databases">
        <authorList>
            <consortium name="PulseNet: The National Subtyping Network for Foodborne Disease Surveillance"/>
            <person name="Tarr C.L."/>
            <person name="Trees E."/>
            <person name="Katz L.S."/>
            <person name="Carleton-Romer H.A."/>
            <person name="Stroika S."/>
            <person name="Kucerova Z."/>
            <person name="Roache K.F."/>
            <person name="Sabol A.L."/>
            <person name="Besser J."/>
            <person name="Gerner-Smidt P."/>
        </authorList>
    </citation>
    <scope>NUCLEOTIDE SEQUENCE</scope>
    <source>
        <strain evidence="1">PNUSAS044035</strain>
    </source>
</reference>
<accession>A0A5T9Q1I9</accession>
<sequence length="61" mass="6498">MAMDSWLIEDDAMVASRLLCGSAAAAIPMACKFRSLPAAALLSEWSSCKGVGKAKRPAERR</sequence>
<name>A0A5T9Q1I9_SALER</name>